<evidence type="ECO:0000256" key="1">
    <source>
        <dbReference type="SAM" id="Phobius"/>
    </source>
</evidence>
<organism evidence="2 3">
    <name type="scientific">Cinchona calisaya</name>
    <dbReference type="NCBI Taxonomy" id="153742"/>
    <lineage>
        <taxon>Eukaryota</taxon>
        <taxon>Viridiplantae</taxon>
        <taxon>Streptophyta</taxon>
        <taxon>Embryophyta</taxon>
        <taxon>Tracheophyta</taxon>
        <taxon>Spermatophyta</taxon>
        <taxon>Magnoliopsida</taxon>
        <taxon>eudicotyledons</taxon>
        <taxon>Gunneridae</taxon>
        <taxon>Pentapetalae</taxon>
        <taxon>asterids</taxon>
        <taxon>lamiids</taxon>
        <taxon>Gentianales</taxon>
        <taxon>Rubiaceae</taxon>
        <taxon>Cinchonoideae</taxon>
        <taxon>Cinchoneae</taxon>
        <taxon>Cinchona</taxon>
    </lineage>
</organism>
<feature type="transmembrane region" description="Helical" evidence="1">
    <location>
        <begin position="133"/>
        <end position="150"/>
    </location>
</feature>
<dbReference type="EMBL" id="JBJUIK010000007">
    <property type="protein sequence ID" value="KAL3522889.1"/>
    <property type="molecule type" value="Genomic_DNA"/>
</dbReference>
<accession>A0ABD2ZUV0</accession>
<proteinExistence type="predicted"/>
<dbReference type="PANTHER" id="PTHR36381:SF1">
    <property type="entry name" value="ETHYLENE-REGULATED TRANSCRIPT 2 (ERT2)"/>
    <property type="match status" value="1"/>
</dbReference>
<keyword evidence="1" id="KW-1133">Transmembrane helix</keyword>
<feature type="transmembrane region" description="Helical" evidence="1">
    <location>
        <begin position="415"/>
        <end position="440"/>
    </location>
</feature>
<evidence type="ECO:0000313" key="2">
    <source>
        <dbReference type="EMBL" id="KAL3522889.1"/>
    </source>
</evidence>
<comment type="caution">
    <text evidence="2">The sequence shown here is derived from an EMBL/GenBank/DDBJ whole genome shotgun (WGS) entry which is preliminary data.</text>
</comment>
<feature type="transmembrane region" description="Helical" evidence="1">
    <location>
        <begin position="156"/>
        <end position="179"/>
    </location>
</feature>
<keyword evidence="1" id="KW-0812">Transmembrane</keyword>
<protein>
    <recommendedName>
        <fullName evidence="4">Ethylene-responsive nuclear protein</fullName>
    </recommendedName>
</protein>
<dbReference type="AlphaFoldDB" id="A0ABD2ZUV0"/>
<evidence type="ECO:0000313" key="3">
    <source>
        <dbReference type="Proteomes" id="UP001630127"/>
    </source>
</evidence>
<evidence type="ECO:0008006" key="4">
    <source>
        <dbReference type="Google" id="ProtNLM"/>
    </source>
</evidence>
<gene>
    <name evidence="2" type="ORF">ACH5RR_015723</name>
</gene>
<keyword evidence="3" id="KW-1185">Reference proteome</keyword>
<dbReference type="PANTHER" id="PTHR36381">
    <property type="entry name" value="ETHYLENE-REGULATED TRANSCRIPT 2 (ERT2)"/>
    <property type="match status" value="1"/>
</dbReference>
<reference evidence="2 3" key="1">
    <citation type="submission" date="2024-11" db="EMBL/GenBank/DDBJ databases">
        <title>A near-complete genome assembly of Cinchona calisaya.</title>
        <authorList>
            <person name="Lian D.C."/>
            <person name="Zhao X.W."/>
            <person name="Wei L."/>
        </authorList>
    </citation>
    <scope>NUCLEOTIDE SEQUENCE [LARGE SCALE GENOMIC DNA]</scope>
    <source>
        <tissue evidence="2">Nenye</tissue>
    </source>
</reference>
<name>A0ABD2ZUV0_9GENT</name>
<keyword evidence="1" id="KW-0472">Membrane</keyword>
<dbReference type="Proteomes" id="UP001630127">
    <property type="component" value="Unassembled WGS sequence"/>
</dbReference>
<sequence>MPFPWKKGKNSKISKLVNNHLDSQRLRGGSLVVETGFPTSLVDLFVKNRQRLKKSSRKTKSDSLILDYPLPLASSSPEIRSWASPLPLTSSREICSSPLPSSSCEICSSTLNNMVEETEDVGKEVRAGENFKGVLVAVLRMFFVVVLALGTKKFAVGLTMSAFFLFFVEYFGICLYRLLMPCSEAKKRLRLMIRRIPNFLRIREKKLDEDNRVSKEAMGEQEEISEITGCSVLQNQRLISPVCEVPIIRPKKFLVPFIEDIQCLEEKEINEFGFDGKLIHQGSESKMVVLEKEECRCEVLELKKIKSLRAKIKTKMKHLFGRKSRSSKKEDHNLEVEISSTGGKKLMTCIEQEDAMVKERELRSCGDLSPLSRGSYEGKEKFNAICDSGVLLKEDMEAVVSIKEEEIENKENSGYLLLFLIVLIGLFGGRISALMCILSWCFVKKFGGKLRRCST</sequence>